<dbReference type="VEuPathDB" id="FungiDB:YALI0_D05005g"/>
<keyword evidence="3" id="KW-0862">Zinc</keyword>
<dbReference type="GO" id="GO:0008270">
    <property type="term" value="F:zinc ion binding"/>
    <property type="evidence" value="ECO:0007669"/>
    <property type="project" value="InterPro"/>
</dbReference>
<dbReference type="Proteomes" id="UP000256601">
    <property type="component" value="Unassembled WGS sequence"/>
</dbReference>
<feature type="region of interest" description="Disordered" evidence="8">
    <location>
        <begin position="1"/>
        <end position="29"/>
    </location>
</feature>
<feature type="region of interest" description="Disordered" evidence="8">
    <location>
        <begin position="130"/>
        <end position="209"/>
    </location>
</feature>
<feature type="compositionally biased region" description="Polar residues" evidence="8">
    <location>
        <begin position="620"/>
        <end position="642"/>
    </location>
</feature>
<dbReference type="SUPFAM" id="SSF57701">
    <property type="entry name" value="Zn2/Cys6 DNA-binding domain"/>
    <property type="match status" value="1"/>
</dbReference>
<keyword evidence="2" id="KW-0479">Metal-binding</keyword>
<comment type="subcellular location">
    <subcellularLocation>
        <location evidence="1">Nucleus</location>
    </subcellularLocation>
</comment>
<evidence type="ECO:0000259" key="9">
    <source>
        <dbReference type="PROSITE" id="PS50048"/>
    </source>
</evidence>
<dbReference type="InterPro" id="IPR036864">
    <property type="entry name" value="Zn2-C6_fun-type_DNA-bd_sf"/>
</dbReference>
<dbReference type="GO" id="GO:0001216">
    <property type="term" value="F:DNA-binding transcription activator activity"/>
    <property type="evidence" value="ECO:0007669"/>
    <property type="project" value="UniProtKB-ARBA"/>
</dbReference>
<evidence type="ECO:0000256" key="5">
    <source>
        <dbReference type="ARBA" id="ARBA00023125"/>
    </source>
</evidence>
<dbReference type="PANTHER" id="PTHR31845:SF6">
    <property type="entry name" value="TRANSCRIPTION FACTOR SEF1-RELATED"/>
    <property type="match status" value="1"/>
</dbReference>
<dbReference type="GO" id="GO:0005634">
    <property type="term" value="C:nucleus"/>
    <property type="evidence" value="ECO:0007669"/>
    <property type="project" value="UniProtKB-SubCell"/>
</dbReference>
<keyword evidence="5" id="KW-0238">DNA-binding</keyword>
<dbReference type="InterPro" id="IPR007219">
    <property type="entry name" value="XnlR_reg_dom"/>
</dbReference>
<keyword evidence="7" id="KW-0539">Nucleus</keyword>
<feature type="compositionally biased region" description="Low complexity" evidence="8">
    <location>
        <begin position="643"/>
        <end position="661"/>
    </location>
</feature>
<dbReference type="CDD" id="cd12148">
    <property type="entry name" value="fungal_TF_MHR"/>
    <property type="match status" value="1"/>
</dbReference>
<dbReference type="PANTHER" id="PTHR31845">
    <property type="entry name" value="FINGER DOMAIN PROTEIN, PUTATIVE-RELATED"/>
    <property type="match status" value="1"/>
</dbReference>
<dbReference type="PROSITE" id="PS50048">
    <property type="entry name" value="ZN2_CY6_FUNGAL_2"/>
    <property type="match status" value="1"/>
</dbReference>
<dbReference type="CDD" id="cd00067">
    <property type="entry name" value="GAL4"/>
    <property type="match status" value="1"/>
</dbReference>
<evidence type="ECO:0000313" key="11">
    <source>
        <dbReference type="Proteomes" id="UP000256601"/>
    </source>
</evidence>
<dbReference type="OMA" id="KYHETAR"/>
<dbReference type="InterPro" id="IPR001138">
    <property type="entry name" value="Zn2Cys6_DnaBD"/>
</dbReference>
<feature type="compositionally biased region" description="Low complexity" evidence="8">
    <location>
        <begin position="668"/>
        <end position="680"/>
    </location>
</feature>
<feature type="domain" description="Zn(2)-C6 fungal-type" evidence="9">
    <location>
        <begin position="31"/>
        <end position="64"/>
    </location>
</feature>
<gene>
    <name evidence="10" type="ORF">B0I71DRAFT_129114</name>
</gene>
<dbReference type="PROSITE" id="PS00463">
    <property type="entry name" value="ZN2_CY6_FUNGAL_1"/>
    <property type="match status" value="1"/>
</dbReference>
<feature type="region of interest" description="Disordered" evidence="8">
    <location>
        <begin position="614"/>
        <end position="705"/>
    </location>
</feature>
<name>A0A371CAS0_YARLL</name>
<dbReference type="AlphaFoldDB" id="A0A371CAS0"/>
<evidence type="ECO:0000313" key="10">
    <source>
        <dbReference type="EMBL" id="RDW27389.1"/>
    </source>
</evidence>
<dbReference type="Gene3D" id="4.10.240.10">
    <property type="entry name" value="Zn(2)-C6 fungal-type DNA-binding domain"/>
    <property type="match status" value="1"/>
</dbReference>
<evidence type="ECO:0000256" key="6">
    <source>
        <dbReference type="ARBA" id="ARBA00023163"/>
    </source>
</evidence>
<keyword evidence="6" id="KW-0804">Transcription</keyword>
<reference evidence="10 11" key="1">
    <citation type="submission" date="2018-07" db="EMBL/GenBank/DDBJ databases">
        <title>Draft Genome Assemblies for Five Robust Yarrowia lipolytica Strains Exhibiting High Lipid Production and Pentose Sugar Utilization and Sugar Alcohol Secretion from Undetoxified Lignocellulosic Biomass Hydrolysates.</title>
        <authorList>
            <consortium name="DOE Joint Genome Institute"/>
            <person name="Walker C."/>
            <person name="Ryu S."/>
            <person name="Na H."/>
            <person name="Zane M."/>
            <person name="LaButti K."/>
            <person name="Lipzen A."/>
            <person name="Haridas S."/>
            <person name="Barry K."/>
            <person name="Grigoriev I.V."/>
            <person name="Quarterman J."/>
            <person name="Slininger P."/>
            <person name="Dien B."/>
            <person name="Trinh C.T."/>
        </authorList>
    </citation>
    <scope>NUCLEOTIDE SEQUENCE [LARGE SCALE GENOMIC DNA]</scope>
    <source>
        <strain evidence="10 11">YB392</strain>
    </source>
</reference>
<evidence type="ECO:0000256" key="7">
    <source>
        <dbReference type="ARBA" id="ARBA00023242"/>
    </source>
</evidence>
<dbReference type="EMBL" id="KZ858963">
    <property type="protein sequence ID" value="RDW27389.1"/>
    <property type="molecule type" value="Genomic_DNA"/>
</dbReference>
<dbReference type="SMART" id="SM00066">
    <property type="entry name" value="GAL4"/>
    <property type="match status" value="1"/>
</dbReference>
<dbReference type="Pfam" id="PF00172">
    <property type="entry name" value="Zn_clus"/>
    <property type="match status" value="1"/>
</dbReference>
<protein>
    <submittedName>
        <fullName evidence="10">Fungal-specific transcription factor domain-domain-containing protein</fullName>
    </submittedName>
</protein>
<sequence length="751" mass="83641">MKRPATDSPEEYGDDRLDGAKPPLKTRPVTSCSMCRQQKVKCDAGKMYPNACTRCAKLNKHCVVDPLYKPPKGSQLKSLMDDVHQLRQEIEMLRQPQQPAPVQTPVSVPPVTQMEQQQQQQSELHQMIPPQNHTHHPHHILHAPPHTPYPPHPHTQLPPLPQQPQAQIQAQIQAQSHPPHLPPITIHPNHTSKPVTTTTSASPSSTYTLNGVTLNNERVLRLHKRFVERYLPYLPILETHSPEELYEQSKLLFWTVMVTACQSDPNPQQYNQLWPHVKNLIIETCWLHTPRSTHVVQALLVLATWPLPNMKILDDWSYRLIGLAKNISLQLGLHRGEFVSEFSRSQVRMTDAVKWRTRSWMAIFFLEQVWCSSLGLPPTTQADSLINNAATKLPSFSFSILVRLSAFCSRLINLVGNSQTSADGLIPYDDRINVLAVINNELDIVAQQLDLSEPSAEMYYLNIRLMIAVFSFIGGTDTRFIMNAYNAATRAVAILCGLPYQITQYPIWMRQCASFAATVLFRLHLSPHLLPKYHETARGSVVALHAKFKQMVAHWPVDNDISRIAKVVEKLNRTIVTNPELFKTPGIVSRMRSHLSASLFYELIWIIHEAQRRNGGGNSQGVSTSNTGGRNTPTQQTASSSVAALTNNSSNGGNTAGAGTATNGGGATAAPSTNGSSGAAPINGIIKTDSDDPDPSMAPLQLERPPVVKDEQFNDFGFPPDLGVMDIMQDWMDGKGDDFLGWMDVNLSPEF</sequence>
<dbReference type="VEuPathDB" id="FungiDB:YALI1_D06408g"/>
<dbReference type="GO" id="GO:0000976">
    <property type="term" value="F:transcription cis-regulatory region binding"/>
    <property type="evidence" value="ECO:0007669"/>
    <property type="project" value="TreeGrafter"/>
</dbReference>
<accession>A0A371CAS0</accession>
<evidence type="ECO:0000256" key="4">
    <source>
        <dbReference type="ARBA" id="ARBA00023015"/>
    </source>
</evidence>
<proteinExistence type="predicted"/>
<dbReference type="InterPro" id="IPR051089">
    <property type="entry name" value="prtT"/>
</dbReference>
<dbReference type="Pfam" id="PF04082">
    <property type="entry name" value="Fungal_trans"/>
    <property type="match status" value="1"/>
</dbReference>
<evidence type="ECO:0000256" key="3">
    <source>
        <dbReference type="ARBA" id="ARBA00022833"/>
    </source>
</evidence>
<evidence type="ECO:0000256" key="1">
    <source>
        <dbReference type="ARBA" id="ARBA00004123"/>
    </source>
</evidence>
<dbReference type="FunFam" id="4.10.240.10:FF:000003">
    <property type="entry name" value="C6 transcription factor (Leu3)"/>
    <property type="match status" value="1"/>
</dbReference>
<dbReference type="GO" id="GO:0000981">
    <property type="term" value="F:DNA-binding transcription factor activity, RNA polymerase II-specific"/>
    <property type="evidence" value="ECO:0007669"/>
    <property type="project" value="InterPro"/>
</dbReference>
<feature type="compositionally biased region" description="Pro residues" evidence="8">
    <location>
        <begin position="145"/>
        <end position="162"/>
    </location>
</feature>
<dbReference type="GO" id="GO:0006351">
    <property type="term" value="P:DNA-templated transcription"/>
    <property type="evidence" value="ECO:0007669"/>
    <property type="project" value="InterPro"/>
</dbReference>
<evidence type="ECO:0000256" key="8">
    <source>
        <dbReference type="SAM" id="MobiDB-lite"/>
    </source>
</evidence>
<feature type="compositionally biased region" description="Low complexity" evidence="8">
    <location>
        <begin position="163"/>
        <end position="208"/>
    </location>
</feature>
<keyword evidence="4" id="KW-0805">Transcription regulation</keyword>
<organism evidence="10 11">
    <name type="scientific">Yarrowia lipolytica</name>
    <name type="common">Candida lipolytica</name>
    <dbReference type="NCBI Taxonomy" id="4952"/>
    <lineage>
        <taxon>Eukaryota</taxon>
        <taxon>Fungi</taxon>
        <taxon>Dikarya</taxon>
        <taxon>Ascomycota</taxon>
        <taxon>Saccharomycotina</taxon>
        <taxon>Dipodascomycetes</taxon>
        <taxon>Dipodascales</taxon>
        <taxon>Dipodascales incertae sedis</taxon>
        <taxon>Yarrowia</taxon>
    </lineage>
</organism>
<evidence type="ECO:0000256" key="2">
    <source>
        <dbReference type="ARBA" id="ARBA00022723"/>
    </source>
</evidence>